<dbReference type="RefSeq" id="WP_378294196.1">
    <property type="nucleotide sequence ID" value="NZ_JBHULE010000019.1"/>
</dbReference>
<proteinExistence type="predicted"/>
<dbReference type="Proteomes" id="UP001597319">
    <property type="component" value="Unassembled WGS sequence"/>
</dbReference>
<comment type="caution">
    <text evidence="1">The sequence shown here is derived from an EMBL/GenBank/DDBJ whole genome shotgun (WGS) entry which is preliminary data.</text>
</comment>
<evidence type="ECO:0000313" key="2">
    <source>
        <dbReference type="Proteomes" id="UP001597319"/>
    </source>
</evidence>
<organism evidence="1 2">
    <name type="scientific">Aquimarina rubra</name>
    <dbReference type="NCBI Taxonomy" id="1920033"/>
    <lineage>
        <taxon>Bacteria</taxon>
        <taxon>Pseudomonadati</taxon>
        <taxon>Bacteroidota</taxon>
        <taxon>Flavobacteriia</taxon>
        <taxon>Flavobacteriales</taxon>
        <taxon>Flavobacteriaceae</taxon>
        <taxon>Aquimarina</taxon>
    </lineage>
</organism>
<dbReference type="EMBL" id="JBHULE010000019">
    <property type="protein sequence ID" value="MFD2564359.1"/>
    <property type="molecule type" value="Genomic_DNA"/>
</dbReference>
<keyword evidence="2" id="KW-1185">Reference proteome</keyword>
<gene>
    <name evidence="1" type="ORF">ACFSR1_16885</name>
</gene>
<evidence type="ECO:0000313" key="1">
    <source>
        <dbReference type="EMBL" id="MFD2564359.1"/>
    </source>
</evidence>
<accession>A0ABW5LKN1</accession>
<evidence type="ECO:0008006" key="3">
    <source>
        <dbReference type="Google" id="ProtNLM"/>
    </source>
</evidence>
<name>A0ABW5LKN1_9FLAO</name>
<sequence length="174" mass="20535">MKTKLLLLIFIILTCFQCKETIQSGYSKSEKSYITDQIQKEIDTLILAVSTKNIDLYMKKMPQDFVIYDENGSQISREQQREFALRDWSIIDTTLNNAMIIDSIDFASIDSIYVYTFQKWERLMFQRDGITLDTVLTTQKHRELWKKRDAEWIGYDVEEIGGEIFINGKKYDPN</sequence>
<reference evidence="2" key="1">
    <citation type="journal article" date="2019" name="Int. J. Syst. Evol. Microbiol.">
        <title>The Global Catalogue of Microorganisms (GCM) 10K type strain sequencing project: providing services to taxonomists for standard genome sequencing and annotation.</title>
        <authorList>
            <consortium name="The Broad Institute Genomics Platform"/>
            <consortium name="The Broad Institute Genome Sequencing Center for Infectious Disease"/>
            <person name="Wu L."/>
            <person name="Ma J."/>
        </authorList>
    </citation>
    <scope>NUCLEOTIDE SEQUENCE [LARGE SCALE GENOMIC DNA]</scope>
    <source>
        <strain evidence="2">KCTC 52274</strain>
    </source>
</reference>
<protein>
    <recommendedName>
        <fullName evidence="3">Nuclear transport factor 2 family protein</fullName>
    </recommendedName>
</protein>